<dbReference type="GO" id="GO:0000287">
    <property type="term" value="F:magnesium ion binding"/>
    <property type="evidence" value="ECO:0007669"/>
    <property type="project" value="InterPro"/>
</dbReference>
<dbReference type="Gene3D" id="3.10.129.110">
    <property type="entry name" value="Polyketide synthase dehydratase"/>
    <property type="match status" value="1"/>
</dbReference>
<dbReference type="PANTHER" id="PTHR43074">
    <property type="entry name" value="OMEGA-3 POLYUNSATURATED FATTY ACID SYNTHASE PFAB-RELATED"/>
    <property type="match status" value="1"/>
</dbReference>
<dbReference type="PANTHER" id="PTHR43074:SF1">
    <property type="entry name" value="BETA-KETOACYL SYNTHASE FAMILY PROTEIN-RELATED"/>
    <property type="match status" value="1"/>
</dbReference>
<dbReference type="Gene3D" id="3.40.366.10">
    <property type="entry name" value="Malonyl-Coenzyme A Acyl Carrier Protein, domain 2"/>
    <property type="match status" value="1"/>
</dbReference>
<comment type="caution">
    <text evidence="7">The sequence shown here is derived from an EMBL/GenBank/DDBJ whole genome shotgun (WGS) entry which is preliminary data.</text>
</comment>
<dbReference type="OrthoDB" id="499075at2"/>
<feature type="active site" description="Proton donor; for dehydratase activity" evidence="4">
    <location>
        <position position="1298"/>
    </location>
</feature>
<feature type="active site" description="Proton acceptor; for dehydratase activity" evidence="4">
    <location>
        <position position="1111"/>
    </location>
</feature>
<evidence type="ECO:0000256" key="2">
    <source>
        <dbReference type="ARBA" id="ARBA00022553"/>
    </source>
</evidence>
<evidence type="ECO:0000259" key="5">
    <source>
        <dbReference type="PROSITE" id="PS52004"/>
    </source>
</evidence>
<dbReference type="InterPro" id="IPR008278">
    <property type="entry name" value="4-PPantetheinyl_Trfase_dom"/>
</dbReference>
<proteinExistence type="predicted"/>
<dbReference type="EMBL" id="JJML01000006">
    <property type="protein sequence ID" value="KGF73631.1"/>
    <property type="molecule type" value="Genomic_DNA"/>
</dbReference>
<dbReference type="SUPFAM" id="SSF56214">
    <property type="entry name" value="4'-phosphopantetheinyl transferase"/>
    <property type="match status" value="2"/>
</dbReference>
<keyword evidence="1" id="KW-0596">Phosphopantetheine</keyword>
<dbReference type="InterPro" id="IPR052568">
    <property type="entry name" value="PKS-FAS_Synthase"/>
</dbReference>
<evidence type="ECO:0000259" key="6">
    <source>
        <dbReference type="PROSITE" id="PS52019"/>
    </source>
</evidence>
<dbReference type="GO" id="GO:0006633">
    <property type="term" value="P:fatty acid biosynthetic process"/>
    <property type="evidence" value="ECO:0007669"/>
    <property type="project" value="InterPro"/>
</dbReference>
<dbReference type="Proteomes" id="UP000030170">
    <property type="component" value="Unassembled WGS sequence"/>
</dbReference>
<dbReference type="InterPro" id="IPR016039">
    <property type="entry name" value="Thiolase-like"/>
</dbReference>
<evidence type="ECO:0000313" key="8">
    <source>
        <dbReference type="Proteomes" id="UP000030170"/>
    </source>
</evidence>
<feature type="domain" description="Ketosynthase family 3 (KS3)" evidence="5">
    <location>
        <begin position="7"/>
        <end position="464"/>
    </location>
</feature>
<dbReference type="InterPro" id="IPR001227">
    <property type="entry name" value="Ac_transferase_dom_sf"/>
</dbReference>
<evidence type="ECO:0000313" key="7">
    <source>
        <dbReference type="EMBL" id="KGF73631.1"/>
    </source>
</evidence>
<dbReference type="Pfam" id="PF14765">
    <property type="entry name" value="PS-DH"/>
    <property type="match status" value="1"/>
</dbReference>
<dbReference type="InterPro" id="IPR018201">
    <property type="entry name" value="Ketoacyl_synth_AS"/>
</dbReference>
<feature type="region of interest" description="N-terminal hotdog fold" evidence="4">
    <location>
        <begin position="1080"/>
        <end position="1220"/>
    </location>
</feature>
<dbReference type="InterPro" id="IPR042104">
    <property type="entry name" value="PKS_dehydratase_sf"/>
</dbReference>
<dbReference type="Pfam" id="PF16197">
    <property type="entry name" value="KAsynt_C_assoc"/>
    <property type="match status" value="1"/>
</dbReference>
<evidence type="ECO:0000256" key="1">
    <source>
        <dbReference type="ARBA" id="ARBA00022450"/>
    </source>
</evidence>
<dbReference type="Gene3D" id="3.30.70.250">
    <property type="entry name" value="Malonyl-CoA ACP transacylase, ACP-binding"/>
    <property type="match status" value="1"/>
</dbReference>
<dbReference type="Pfam" id="PF00109">
    <property type="entry name" value="ketoacyl-synt"/>
    <property type="match status" value="1"/>
</dbReference>
<sequence>MVPKNLAIDIAIVGMSALFPGAKDLGSYWQNILNKVNAVRDASETWIGPYFDPTSTENDRVYTRKGGFLEDLAEFNPVEFGIMPNSVDGGDPDHFLSLKLAQDALKDAGYLDPRFSHEKTGIILGRGTYFNRGFGTVLQHGLVVDQTLDLLKQLVPGLEDKLLRTIRQELKASLPPFTAEMAPGVVPNVVTGRIANRLNLMGPNYLIDAACASSLIAVELAMQELQSGRCDMMLAGGVQASTPPQVHMVFCQLGALSRSQIRPFDLSADGTLLSEGIGMLVLKRLSDAQLDGDRIYAVIKSIGTSSDGKGLGLLAPRSAGQVLALNRAYQQAEIDPATITLIEAHGTGMPLGDQTEVQSIAQVFGQRQGLLPHRGLGSVKSMIGHCIPASGAASLIKMALALYHKILPPTLCDQVNPALGIEKTSFYVNTEARPWIHGHRGIPRRAGVNAFGFGGINAHAILEEYAEPQKAAKLLHGQWPTELFIFSGNSHLGLIDCIQKIQDFLQTCPEESFPSLAFELSNCLPGSHRLAIIAKNIDDLQTKLKLVLAKIQETKQTSFKSRNGFYYAVSNPKIQPGKIAFLFPGEGSQYPNMLADLCLYFPQVREWFDRLDETFSETRDYAPSRIIFPVPTGLTEEERSQVTEQLFRMDVATESVTIASLGLHELLQNLGIRSDVMVGHSTGENAALIASGTFTASSHDQLMQTIWTLNQIYQGLETANTIPKGALLAVGAINAQILQALLDEFQGRLHWAMDNCPNQVILFVNTDEIGDLSNRIQALGGICTQLPFDRAYHTPLFKGVSQALSGFYATLSLAPGHTQLYSCATSAPFPEESTAIRSLAAQQWYSRVRFRDTIEVLYEQGVRTFLEVGPSSNLTSFVEDILRGRAHLAIPCNTQRRTGLEQIQHLLAQLFVNGIPMNLALLYRSRELTPVDLELLNVADDPRQKSRSVLNLNMPVMRLKKDFVTSLHAQLLPSLPAKGSVSPPLVSAKAPAPEVLEAVANFPALNRQISVEPSPADPVQSSDICASAILGHFELMQEFLTSQSRVLTDLYAQSMINPPTEEMNVSTGVMPVHTISPSAWPLLGEIVELDSDRLYCVRCFNLQQDLFLHDHTLGGKPSHRHPELMALPVIPFTVSMEALAEAATYLLGGDKYVIGFSEVRGHRWLTLEKGIFKMGIQAQLQPSQGEGHWSVYVQLFQLDTQNPSPAPVFEGYVKLADQLLLSTPDQAIPELSDTQPYPWSGDELYRKGMFHGPRFQGVQHISWVSPQGIEADLNVSGIEDFFSHIQNPVFQTNPVLLDAAAQLVAYWVAAEQGTEFHTFPFYIKAVHQLQPPSFLKGSKIRCRGRISFISDRQIEANYDFLDQSGQIIAQITGLLEAYLRVPPQYHHCRTDPQATYWSEPFYQKEMGLVCRYISPLPPNFLNELGGVIQKVIAHIMLNQDEQAFWYALPEKGSRRNEWLLGRVAAKDALRQWAWGKFALDLSPADIQILATPLGKPLAHCPPLENYCSLPDVSISHNCGRIVAIVADPNMDIGIDLQYVDSMNTDDWLDGAFTPTELTHLEQFISRDRNQTFLGAWCAKEAASKAAGTGLKCDPKSWKIKDYNLEKHTVNVTHLDQSFEVKLFYNKQNILAVCQRLRN</sequence>
<dbReference type="CDD" id="cd00833">
    <property type="entry name" value="PKS"/>
    <property type="match status" value="1"/>
</dbReference>
<evidence type="ECO:0000256" key="4">
    <source>
        <dbReference type="PROSITE-ProRule" id="PRU01363"/>
    </source>
</evidence>
<dbReference type="Pfam" id="PF02801">
    <property type="entry name" value="Ketoacyl-synt_C"/>
    <property type="match status" value="1"/>
</dbReference>
<dbReference type="InterPro" id="IPR014030">
    <property type="entry name" value="Ketoacyl_synth_N"/>
</dbReference>
<dbReference type="Gene3D" id="3.40.47.10">
    <property type="match status" value="1"/>
</dbReference>
<dbReference type="GO" id="GO:0004315">
    <property type="term" value="F:3-oxoacyl-[acyl-carrier-protein] synthase activity"/>
    <property type="evidence" value="ECO:0007669"/>
    <property type="project" value="InterPro"/>
</dbReference>
<keyword evidence="3" id="KW-0808">Transferase</keyword>
<dbReference type="InterPro" id="IPR014031">
    <property type="entry name" value="Ketoacyl_synth_C"/>
</dbReference>
<gene>
    <name evidence="7" type="ORF">DO97_16835</name>
</gene>
<feature type="domain" description="PKS/mFAS DH" evidence="6">
    <location>
        <begin position="1080"/>
        <end position="1385"/>
    </location>
</feature>
<keyword evidence="8" id="KW-1185">Reference proteome</keyword>
<dbReference type="PROSITE" id="PS52004">
    <property type="entry name" value="KS3_2"/>
    <property type="match status" value="1"/>
</dbReference>
<dbReference type="Pfam" id="PF01648">
    <property type="entry name" value="ACPS"/>
    <property type="match status" value="1"/>
</dbReference>
<dbReference type="InterPro" id="IPR049900">
    <property type="entry name" value="PKS_mFAS_DH"/>
</dbReference>
<dbReference type="InterPro" id="IPR016035">
    <property type="entry name" value="Acyl_Trfase/lysoPLipase"/>
</dbReference>
<evidence type="ECO:0000256" key="3">
    <source>
        <dbReference type="ARBA" id="ARBA00022679"/>
    </source>
</evidence>
<protein>
    <submittedName>
        <fullName evidence="7">6-deoxyerythronolide-B synthase</fullName>
    </submittedName>
</protein>
<dbReference type="SUPFAM" id="SSF53901">
    <property type="entry name" value="Thiolase-like"/>
    <property type="match status" value="1"/>
</dbReference>
<organism evidence="7 8">
    <name type="scientific">Neosynechococcus sphagnicola sy1</name>
    <dbReference type="NCBI Taxonomy" id="1497020"/>
    <lineage>
        <taxon>Bacteria</taxon>
        <taxon>Bacillati</taxon>
        <taxon>Cyanobacteriota</taxon>
        <taxon>Cyanophyceae</taxon>
        <taxon>Neosynechococcales</taxon>
        <taxon>Neosynechococcaceae</taxon>
        <taxon>Neosynechococcus</taxon>
    </lineage>
</organism>
<dbReference type="InterPro" id="IPR020841">
    <property type="entry name" value="PKS_Beta-ketoAc_synthase_dom"/>
</dbReference>
<accession>A0A098TN07</accession>
<dbReference type="SUPFAM" id="SSF52151">
    <property type="entry name" value="FabD/lysophospholipase-like"/>
    <property type="match status" value="1"/>
</dbReference>
<dbReference type="Pfam" id="PF00698">
    <property type="entry name" value="Acyl_transf_1"/>
    <property type="match status" value="1"/>
</dbReference>
<dbReference type="SMART" id="SM00825">
    <property type="entry name" value="PKS_KS"/>
    <property type="match status" value="1"/>
</dbReference>
<dbReference type="PROSITE" id="PS00606">
    <property type="entry name" value="KS3_1"/>
    <property type="match status" value="1"/>
</dbReference>
<dbReference type="InterPro" id="IPR049551">
    <property type="entry name" value="PKS_DH_C"/>
</dbReference>
<dbReference type="PROSITE" id="PS52019">
    <property type="entry name" value="PKS_MFAS_DH"/>
    <property type="match status" value="1"/>
</dbReference>
<dbReference type="InterPro" id="IPR014043">
    <property type="entry name" value="Acyl_transferase_dom"/>
</dbReference>
<dbReference type="SMART" id="SM00827">
    <property type="entry name" value="PKS_AT"/>
    <property type="match status" value="1"/>
</dbReference>
<dbReference type="GO" id="GO:0008897">
    <property type="term" value="F:holo-[acyl-carrier-protein] synthase activity"/>
    <property type="evidence" value="ECO:0007669"/>
    <property type="project" value="InterPro"/>
</dbReference>
<dbReference type="InterPro" id="IPR037143">
    <property type="entry name" value="4-PPantetheinyl_Trfase_dom_sf"/>
</dbReference>
<reference evidence="7 8" key="1">
    <citation type="journal article" date="2014" name="Mol. Ecol.">
        <title>Evolution of Synechococcus.</title>
        <authorList>
            <person name="Dvorak P."/>
            <person name="Casamatta D."/>
            <person name="Hasler P."/>
            <person name="Poulickova A."/>
            <person name="Ondrej V."/>
            <person name="Sanges R."/>
        </authorList>
    </citation>
    <scope>NUCLEOTIDE SEQUENCE [LARGE SCALE GENOMIC DNA]</scope>
    <source>
        <strain evidence="7 8">CAUP A 1101</strain>
    </source>
</reference>
<dbReference type="Gene3D" id="3.90.470.20">
    <property type="entry name" value="4'-phosphopantetheinyl transferase domain"/>
    <property type="match status" value="2"/>
</dbReference>
<feature type="region of interest" description="C-terminal hotdog fold" evidence="4">
    <location>
        <begin position="1233"/>
        <end position="1385"/>
    </location>
</feature>
<keyword evidence="2" id="KW-0597">Phosphoprotein</keyword>
<dbReference type="InterPro" id="IPR032821">
    <property type="entry name" value="PKS_assoc"/>
</dbReference>
<dbReference type="STRING" id="1497020.DO97_16835"/>
<name>A0A098TN07_9CYAN</name>